<evidence type="ECO:0000256" key="1">
    <source>
        <dbReference type="SAM" id="Phobius"/>
    </source>
</evidence>
<keyword evidence="1" id="KW-1133">Transmembrane helix</keyword>
<protein>
    <submittedName>
        <fullName evidence="2">Uncharacterized protein</fullName>
    </submittedName>
</protein>
<feature type="transmembrane region" description="Helical" evidence="1">
    <location>
        <begin position="29"/>
        <end position="47"/>
    </location>
</feature>
<evidence type="ECO:0000313" key="3">
    <source>
        <dbReference type="Proteomes" id="UP001608902"/>
    </source>
</evidence>
<name>A0ABD6EWW2_9BILA</name>
<feature type="transmembrane region" description="Helical" evidence="1">
    <location>
        <begin position="59"/>
        <end position="78"/>
    </location>
</feature>
<dbReference type="Proteomes" id="UP001608902">
    <property type="component" value="Unassembled WGS sequence"/>
</dbReference>
<gene>
    <name evidence="2" type="ORF">AB6A40_010316</name>
</gene>
<keyword evidence="3" id="KW-1185">Reference proteome</keyword>
<proteinExistence type="predicted"/>
<dbReference type="EMBL" id="JBGFUD010013000">
    <property type="protein sequence ID" value="MFH4983607.1"/>
    <property type="molecule type" value="Genomic_DNA"/>
</dbReference>
<organism evidence="2 3">
    <name type="scientific">Gnathostoma spinigerum</name>
    <dbReference type="NCBI Taxonomy" id="75299"/>
    <lineage>
        <taxon>Eukaryota</taxon>
        <taxon>Metazoa</taxon>
        <taxon>Ecdysozoa</taxon>
        <taxon>Nematoda</taxon>
        <taxon>Chromadorea</taxon>
        <taxon>Rhabditida</taxon>
        <taxon>Spirurina</taxon>
        <taxon>Gnathostomatomorpha</taxon>
        <taxon>Gnathostomatoidea</taxon>
        <taxon>Gnathostomatidae</taxon>
        <taxon>Gnathostoma</taxon>
    </lineage>
</organism>
<sequence length="202" mass="22380">MNQSSQVPRLDLPEEEQLPTASVWPCRSCAIILGLCHLWLGITLLIFDVVTNNTSETAFAVTASLSFIVCAILAFIAARRLDRAAQLLLLFFSLVSFAMCLAIFLESTIMINEQCDMKNCYSKKSVVHIALLCISLFEMTATIITIIVCFRSLRRAYGVIKAGSPYSTFITGNYGVLQVKPKLVTDKKKNSSGPVVLEYLLR</sequence>
<accession>A0ABD6EWW2</accession>
<evidence type="ECO:0000313" key="2">
    <source>
        <dbReference type="EMBL" id="MFH4983607.1"/>
    </source>
</evidence>
<feature type="transmembrane region" description="Helical" evidence="1">
    <location>
        <begin position="125"/>
        <end position="150"/>
    </location>
</feature>
<dbReference type="AlphaFoldDB" id="A0ABD6EWW2"/>
<comment type="caution">
    <text evidence="2">The sequence shown here is derived from an EMBL/GenBank/DDBJ whole genome shotgun (WGS) entry which is preliminary data.</text>
</comment>
<feature type="transmembrane region" description="Helical" evidence="1">
    <location>
        <begin position="85"/>
        <end position="105"/>
    </location>
</feature>
<keyword evidence="1" id="KW-0812">Transmembrane</keyword>
<reference evidence="2 3" key="1">
    <citation type="submission" date="2024-08" db="EMBL/GenBank/DDBJ databases">
        <title>Gnathostoma spinigerum genome.</title>
        <authorList>
            <person name="Gonzalez-Bertolin B."/>
            <person name="Monzon S."/>
            <person name="Zaballos A."/>
            <person name="Jimenez P."/>
            <person name="Dekumyoy P."/>
            <person name="Varona S."/>
            <person name="Cuesta I."/>
            <person name="Sumanam S."/>
            <person name="Adisakwattana P."/>
            <person name="Gasser R.B."/>
            <person name="Hernandez-Gonzalez A."/>
            <person name="Young N.D."/>
            <person name="Perteguer M.J."/>
        </authorList>
    </citation>
    <scope>NUCLEOTIDE SEQUENCE [LARGE SCALE GENOMIC DNA]</scope>
    <source>
        <strain evidence="2">AL3</strain>
        <tissue evidence="2">Liver</tissue>
    </source>
</reference>
<keyword evidence="1" id="KW-0472">Membrane</keyword>